<dbReference type="InterPro" id="IPR029071">
    <property type="entry name" value="Ubiquitin-like_domsf"/>
</dbReference>
<dbReference type="Pfam" id="PF09409">
    <property type="entry name" value="PUB"/>
    <property type="match status" value="1"/>
</dbReference>
<evidence type="ECO:0000313" key="4">
    <source>
        <dbReference type="Proteomes" id="UP000198287"/>
    </source>
</evidence>
<dbReference type="CDD" id="cd10460">
    <property type="entry name" value="PUB_UBXD1"/>
    <property type="match status" value="1"/>
</dbReference>
<dbReference type="InterPro" id="IPR036339">
    <property type="entry name" value="PUB-like_dom_sf"/>
</dbReference>
<dbReference type="OMA" id="VFFRCPM"/>
<comment type="caution">
    <text evidence="3">The sequence shown here is derived from an EMBL/GenBank/DDBJ whole genome shotgun (WGS) entry which is preliminary data.</text>
</comment>
<dbReference type="Pfam" id="PF00789">
    <property type="entry name" value="UBX"/>
    <property type="match status" value="1"/>
</dbReference>
<feature type="compositionally biased region" description="Low complexity" evidence="1">
    <location>
        <begin position="39"/>
        <end position="57"/>
    </location>
</feature>
<dbReference type="SUPFAM" id="SSF143503">
    <property type="entry name" value="PUG domain-like"/>
    <property type="match status" value="1"/>
</dbReference>
<dbReference type="EMBL" id="LNIX01000021">
    <property type="protein sequence ID" value="OXA43729.1"/>
    <property type="molecule type" value="Genomic_DNA"/>
</dbReference>
<proteinExistence type="predicted"/>
<dbReference type="GO" id="GO:0005737">
    <property type="term" value="C:cytoplasm"/>
    <property type="evidence" value="ECO:0007669"/>
    <property type="project" value="TreeGrafter"/>
</dbReference>
<dbReference type="Gene3D" id="3.10.20.90">
    <property type="entry name" value="Phosphatidylinositol 3-kinase Catalytic Subunit, Chain A, domain 1"/>
    <property type="match status" value="1"/>
</dbReference>
<feature type="region of interest" description="Disordered" evidence="1">
    <location>
        <begin position="1"/>
        <end position="101"/>
    </location>
</feature>
<dbReference type="OrthoDB" id="49605at2759"/>
<dbReference type="InterPro" id="IPR001012">
    <property type="entry name" value="UBX_dom"/>
</dbReference>
<dbReference type="STRING" id="158441.A0A226DEX8"/>
<evidence type="ECO:0000256" key="1">
    <source>
        <dbReference type="SAM" id="MobiDB-lite"/>
    </source>
</evidence>
<dbReference type="AlphaFoldDB" id="A0A226DEX8"/>
<dbReference type="SMART" id="SM00580">
    <property type="entry name" value="PUG"/>
    <property type="match status" value="1"/>
</dbReference>
<keyword evidence="4" id="KW-1185">Reference proteome</keyword>
<evidence type="ECO:0000259" key="2">
    <source>
        <dbReference type="PROSITE" id="PS50033"/>
    </source>
</evidence>
<dbReference type="InterPro" id="IPR042774">
    <property type="entry name" value="UBXN6_PUB"/>
</dbReference>
<feature type="region of interest" description="Disordered" evidence="1">
    <location>
        <begin position="116"/>
        <end position="152"/>
    </location>
</feature>
<dbReference type="SUPFAM" id="SSF54236">
    <property type="entry name" value="Ubiquitin-like"/>
    <property type="match status" value="1"/>
</dbReference>
<reference evidence="3 4" key="1">
    <citation type="submission" date="2015-12" db="EMBL/GenBank/DDBJ databases">
        <title>The genome of Folsomia candida.</title>
        <authorList>
            <person name="Faddeeva A."/>
            <person name="Derks M.F."/>
            <person name="Anvar Y."/>
            <person name="Smit S."/>
            <person name="Van Straalen N."/>
            <person name="Roelofs D."/>
        </authorList>
    </citation>
    <scope>NUCLEOTIDE SEQUENCE [LARGE SCALE GENOMIC DNA]</scope>
    <source>
        <strain evidence="3 4">VU population</strain>
        <tissue evidence="3">Whole body</tissue>
    </source>
</reference>
<feature type="domain" description="UBX" evidence="2">
    <location>
        <begin position="386"/>
        <end position="453"/>
    </location>
</feature>
<dbReference type="Proteomes" id="UP000198287">
    <property type="component" value="Unassembled WGS sequence"/>
</dbReference>
<dbReference type="Gene3D" id="1.20.58.2190">
    <property type="match status" value="1"/>
</dbReference>
<dbReference type="PROSITE" id="PS50033">
    <property type="entry name" value="UBX"/>
    <property type="match status" value="1"/>
</dbReference>
<feature type="compositionally biased region" description="Basic and acidic residues" evidence="1">
    <location>
        <begin position="116"/>
        <end position="135"/>
    </location>
</feature>
<dbReference type="PANTHER" id="PTHR23153">
    <property type="entry name" value="UBX-RELATED"/>
    <property type="match status" value="1"/>
</dbReference>
<protein>
    <submittedName>
        <fullName evidence="3">UBX domain-containing protein 6</fullName>
    </submittedName>
</protein>
<dbReference type="PANTHER" id="PTHR23153:SF38">
    <property type="entry name" value="UBX DOMAIN-CONTAINING PROTEIN 6"/>
    <property type="match status" value="1"/>
</dbReference>
<evidence type="ECO:0000313" key="3">
    <source>
        <dbReference type="EMBL" id="OXA43729.1"/>
    </source>
</evidence>
<organism evidence="3 4">
    <name type="scientific">Folsomia candida</name>
    <name type="common">Springtail</name>
    <dbReference type="NCBI Taxonomy" id="158441"/>
    <lineage>
        <taxon>Eukaryota</taxon>
        <taxon>Metazoa</taxon>
        <taxon>Ecdysozoa</taxon>
        <taxon>Arthropoda</taxon>
        <taxon>Hexapoda</taxon>
        <taxon>Collembola</taxon>
        <taxon>Entomobryomorpha</taxon>
        <taxon>Isotomoidea</taxon>
        <taxon>Isotomidae</taxon>
        <taxon>Proisotominae</taxon>
        <taxon>Folsomia</taxon>
    </lineage>
</organism>
<feature type="compositionally biased region" description="Basic and acidic residues" evidence="1">
    <location>
        <begin position="87"/>
        <end position="101"/>
    </location>
</feature>
<dbReference type="InterPro" id="IPR018997">
    <property type="entry name" value="PUB_domain"/>
</dbReference>
<sequence length="482" mass="53955">MDALKKFLQKKKTDKAFKGAGPGQKLTTEGAAKAQQGGSTSAKSRQQSTSTSSSSGHGQHHQHQKSSGGGVPSSEEKRAAAAAALARLEKTRKPGEVDPDKLLASRQMAFIKEQARRELDAEKEKAMETTKDDHSASGGGNDQEETVRPTRTRATNPESMAVSGVYFCCPLIGPEILTKSEIEDNIKNFLLDQPEEEIGVTSCLMIHSCNKPYEKITNCVETLCKYLDNIISNPNEPKFQRIRCSNKVFQEKVGCVLGAEQFLRSAGFHKTVMKVDSTSDIEEEFWVFHPQDESSFTALLTELRDMLRQTTPIKPELDRNLQVLMPLQVKSKRDLPDEFYTLTLEEVKREQQLKSEAVENQQILRTKAMRERDELREQRLYRYGIMRIRFPDGFTLQGTFKAHEKLSSLYDFVHENLMQDIKFELVRSGGEALTDLDASLADLKLPPSSILNFKVDSAPAPLATGEVSFLKPEILALVTPLE</sequence>
<accession>A0A226DEX8</accession>
<name>A0A226DEX8_FOLCA</name>
<gene>
    <name evidence="3" type="ORF">Fcan01_21550</name>
</gene>
<dbReference type="CDD" id="cd16119">
    <property type="entry name" value="UBX_UBXN6"/>
    <property type="match status" value="1"/>
</dbReference>